<dbReference type="Pfam" id="PF10252">
    <property type="entry name" value="PP28"/>
    <property type="match status" value="1"/>
</dbReference>
<sequence length="130" mass="14559">MLPPSDSDEDDEDEAPAPKKGGQPSTAGMLPPSDSDSDEDSEEEPPPKPKKELQPAVADAPKPKKEEEEVDPEQARKDLERLELIRQRREDSRLQRIKDEGWDRFAPESDTNRRPDGVPKDHPSRAGLAE</sequence>
<evidence type="ECO:0000256" key="1">
    <source>
        <dbReference type="SAM" id="MobiDB-lite"/>
    </source>
</evidence>
<reference evidence="3 4" key="1">
    <citation type="journal article" date="2012" name="Genome Biol.">
        <title>The genome of the polar eukaryotic microalga coccomyxa subellipsoidea reveals traits of cold adaptation.</title>
        <authorList>
            <person name="Blanc G."/>
            <person name="Agarkova I."/>
            <person name="Grimwood J."/>
            <person name="Kuo A."/>
            <person name="Brueggeman A."/>
            <person name="Dunigan D."/>
            <person name="Gurnon J."/>
            <person name="Ladunga I."/>
            <person name="Lindquist E."/>
            <person name="Lucas S."/>
            <person name="Pangilinan J."/>
            <person name="Proschold T."/>
            <person name="Salamov A."/>
            <person name="Schmutz J."/>
            <person name="Weeks D."/>
            <person name="Yamada T."/>
            <person name="Claverie J.M."/>
            <person name="Grigoriev I."/>
            <person name="Van Etten J."/>
            <person name="Lomsadze A."/>
            <person name="Borodovsky M."/>
        </authorList>
    </citation>
    <scope>NUCLEOTIDE SEQUENCE [LARGE SCALE GENOMIC DNA]</scope>
    <source>
        <strain evidence="3 4">C-169</strain>
    </source>
</reference>
<dbReference type="EMBL" id="AGSI01000023">
    <property type="protein sequence ID" value="EIE18480.1"/>
    <property type="molecule type" value="Genomic_DNA"/>
</dbReference>
<comment type="caution">
    <text evidence="3">The sequence shown here is derived from an EMBL/GenBank/DDBJ whole genome shotgun (WGS) entry which is preliminary data.</text>
</comment>
<proteinExistence type="predicted"/>
<evidence type="ECO:0000259" key="2">
    <source>
        <dbReference type="Pfam" id="PF10252"/>
    </source>
</evidence>
<protein>
    <recommendedName>
        <fullName evidence="2">Casein kinase substrate phosphoprotein PP28 domain-containing protein</fullName>
    </recommendedName>
</protein>
<dbReference type="KEGG" id="csl:COCSUDRAFT_60146"/>
<feature type="compositionally biased region" description="Basic and acidic residues" evidence="1">
    <location>
        <begin position="61"/>
        <end position="124"/>
    </location>
</feature>
<feature type="domain" description="Casein kinase substrate phosphoprotein PP28" evidence="2">
    <location>
        <begin position="54"/>
        <end position="96"/>
    </location>
</feature>
<dbReference type="RefSeq" id="XP_005643024.1">
    <property type="nucleotide sequence ID" value="XM_005642967.1"/>
</dbReference>
<accession>I0YJB1</accession>
<feature type="compositionally biased region" description="Acidic residues" evidence="1">
    <location>
        <begin position="1"/>
        <end position="15"/>
    </location>
</feature>
<dbReference type="OrthoDB" id="539896at2759"/>
<evidence type="ECO:0000313" key="3">
    <source>
        <dbReference type="EMBL" id="EIE18480.1"/>
    </source>
</evidence>
<evidence type="ECO:0000313" key="4">
    <source>
        <dbReference type="Proteomes" id="UP000007264"/>
    </source>
</evidence>
<gene>
    <name evidence="3" type="ORF">COCSUDRAFT_60146</name>
</gene>
<feature type="compositionally biased region" description="Acidic residues" evidence="1">
    <location>
        <begin position="35"/>
        <end position="44"/>
    </location>
</feature>
<dbReference type="Proteomes" id="UP000007264">
    <property type="component" value="Unassembled WGS sequence"/>
</dbReference>
<organism evidence="3 4">
    <name type="scientific">Coccomyxa subellipsoidea (strain C-169)</name>
    <name type="common">Green microalga</name>
    <dbReference type="NCBI Taxonomy" id="574566"/>
    <lineage>
        <taxon>Eukaryota</taxon>
        <taxon>Viridiplantae</taxon>
        <taxon>Chlorophyta</taxon>
        <taxon>core chlorophytes</taxon>
        <taxon>Trebouxiophyceae</taxon>
        <taxon>Trebouxiophyceae incertae sedis</taxon>
        <taxon>Coccomyxaceae</taxon>
        <taxon>Coccomyxa</taxon>
        <taxon>Coccomyxa subellipsoidea</taxon>
    </lineage>
</organism>
<name>I0YJB1_COCSC</name>
<dbReference type="InterPro" id="IPR019380">
    <property type="entry name" value="Casein_kinase_sb_PP28"/>
</dbReference>
<dbReference type="AlphaFoldDB" id="I0YJB1"/>
<keyword evidence="4" id="KW-1185">Reference proteome</keyword>
<dbReference type="GeneID" id="17036537"/>
<feature type="region of interest" description="Disordered" evidence="1">
    <location>
        <begin position="1"/>
        <end position="130"/>
    </location>
</feature>